<organism evidence="2 3">
    <name type="scientific">Diaporthe helianthi</name>
    <dbReference type="NCBI Taxonomy" id="158607"/>
    <lineage>
        <taxon>Eukaryota</taxon>
        <taxon>Fungi</taxon>
        <taxon>Dikarya</taxon>
        <taxon>Ascomycota</taxon>
        <taxon>Pezizomycotina</taxon>
        <taxon>Sordariomycetes</taxon>
        <taxon>Sordariomycetidae</taxon>
        <taxon>Diaporthales</taxon>
        <taxon>Diaporthaceae</taxon>
        <taxon>Diaporthe</taxon>
    </lineage>
</organism>
<feature type="compositionally biased region" description="Basic and acidic residues" evidence="1">
    <location>
        <begin position="581"/>
        <end position="590"/>
    </location>
</feature>
<feature type="region of interest" description="Disordered" evidence="1">
    <location>
        <begin position="1"/>
        <end position="95"/>
    </location>
</feature>
<feature type="compositionally biased region" description="Polar residues" evidence="1">
    <location>
        <begin position="130"/>
        <end position="141"/>
    </location>
</feature>
<sequence>MDSASAHKPSVGSFLVKRKPEDEVQFVSSKPVKKGRGSRDSPAEAYPAANQTDTSRICLPHGDAHPVNPPSQTGPSLPTSQPLHELSNFNRGASLPSMENYVFPPPLDGILRHTSPSSPMLSPKQLPQAAPSSQADNQVNHSMPLNTNDAKLPAWCNVSWAPSGMPPQPTSMHIPMTPNQSVMTPHLQPSVPESSALVHGEKQSSRTSEKLKNPPQCPEPVNQPRKDLGTGNTHNSQQYPLEEISGSAQTSRPSGQQKTWQPARPTSQIPPAPMNHIQSPVQQHMGNSNGYGVANVHPLPPKPPCFACEQMRQQALHNKAAMYPVVVGNSAPGNHGWHGHEAAHGNHPAHMQAMPFPAAGFGVSPNMTQNHPYRPQHPYHGQGPMGYGMTPISTQAPYPNPVQRAFPLPGMSASESVPSVSSHKFTTNPQLHLSPGPSAMSLTERAQHAQAQGTSSQPLAAQPSSAVAPSPTPAAAPTLRPPSPPPTEDHSPNLIVDIAETCEALFPWDEVAERHNVPRQKVLDTFAAIVQLPLIRCTTDKKRHGRLATNRLKDYTRGKNIMNMASTGSPATTATAPSKSDANKEDQDDRSVLPGIVELASSMAPVNFPSALAQKYPGTW</sequence>
<feature type="region of interest" description="Disordered" evidence="1">
    <location>
        <begin position="369"/>
        <end position="492"/>
    </location>
</feature>
<feature type="compositionally biased region" description="Low complexity" evidence="1">
    <location>
        <begin position="412"/>
        <end position="422"/>
    </location>
</feature>
<reference evidence="2" key="1">
    <citation type="submission" date="2017-09" db="EMBL/GenBank/DDBJ databases">
        <title>Polyketide synthases of a Diaporthe helianthi virulent isolate.</title>
        <authorList>
            <person name="Baroncelli R."/>
        </authorList>
    </citation>
    <scope>NUCLEOTIDE SEQUENCE [LARGE SCALE GENOMIC DNA]</scope>
    <source>
        <strain evidence="2">7/96</strain>
    </source>
</reference>
<proteinExistence type="predicted"/>
<dbReference type="STRING" id="158607.A0A2P5I9W3"/>
<accession>A0A2P5I9W3</accession>
<dbReference type="AlphaFoldDB" id="A0A2P5I9W3"/>
<evidence type="ECO:0000313" key="3">
    <source>
        <dbReference type="Proteomes" id="UP000094444"/>
    </source>
</evidence>
<feature type="compositionally biased region" description="Polar residues" evidence="1">
    <location>
        <begin position="70"/>
        <end position="91"/>
    </location>
</feature>
<feature type="compositionally biased region" description="Polar residues" evidence="1">
    <location>
        <begin position="230"/>
        <end position="239"/>
    </location>
</feature>
<feature type="region of interest" description="Disordered" evidence="1">
    <location>
        <begin position="166"/>
        <end position="270"/>
    </location>
</feature>
<evidence type="ECO:0000313" key="2">
    <source>
        <dbReference type="EMBL" id="POS79297.1"/>
    </source>
</evidence>
<dbReference type="OrthoDB" id="3515338at2759"/>
<feature type="compositionally biased region" description="Low complexity" evidence="1">
    <location>
        <begin position="454"/>
        <end position="469"/>
    </location>
</feature>
<dbReference type="Proteomes" id="UP000094444">
    <property type="component" value="Unassembled WGS sequence"/>
</dbReference>
<gene>
    <name evidence="2" type="ORF">DHEL01_v202300</name>
</gene>
<name>A0A2P5I9W3_DIAHE</name>
<keyword evidence="3" id="KW-1185">Reference proteome</keyword>
<feature type="compositionally biased region" description="Low complexity" evidence="1">
    <location>
        <begin position="565"/>
        <end position="580"/>
    </location>
</feature>
<feature type="region of interest" description="Disordered" evidence="1">
    <location>
        <begin position="562"/>
        <end position="590"/>
    </location>
</feature>
<dbReference type="InParanoid" id="A0A2P5I9W3"/>
<comment type="caution">
    <text evidence="2">The sequence shown here is derived from an EMBL/GenBank/DDBJ whole genome shotgun (WGS) entry which is preliminary data.</text>
</comment>
<dbReference type="EMBL" id="MAVT02000123">
    <property type="protein sequence ID" value="POS79297.1"/>
    <property type="molecule type" value="Genomic_DNA"/>
</dbReference>
<feature type="compositionally biased region" description="Pro residues" evidence="1">
    <location>
        <begin position="470"/>
        <end position="486"/>
    </location>
</feature>
<feature type="compositionally biased region" description="Basic and acidic residues" evidence="1">
    <location>
        <begin position="199"/>
        <end position="212"/>
    </location>
</feature>
<evidence type="ECO:0000256" key="1">
    <source>
        <dbReference type="SAM" id="MobiDB-lite"/>
    </source>
</evidence>
<feature type="compositionally biased region" description="Polar residues" evidence="1">
    <location>
        <begin position="246"/>
        <end position="267"/>
    </location>
</feature>
<feature type="region of interest" description="Disordered" evidence="1">
    <location>
        <begin position="110"/>
        <end position="141"/>
    </location>
</feature>
<protein>
    <submittedName>
        <fullName evidence="2">Uncharacterized protein</fullName>
    </submittedName>
</protein>